<protein>
    <submittedName>
        <fullName evidence="11">Calmodulin binding protein-like protein</fullName>
    </submittedName>
</protein>
<keyword evidence="5" id="KW-0010">Activator</keyword>
<dbReference type="GO" id="GO:0043565">
    <property type="term" value="F:sequence-specific DNA binding"/>
    <property type="evidence" value="ECO:0007669"/>
    <property type="project" value="TreeGrafter"/>
</dbReference>
<dbReference type="GO" id="GO:0080142">
    <property type="term" value="P:regulation of salicylic acid biosynthetic process"/>
    <property type="evidence" value="ECO:0007669"/>
    <property type="project" value="TreeGrafter"/>
</dbReference>
<evidence type="ECO:0000256" key="2">
    <source>
        <dbReference type="ARBA" id="ARBA00007214"/>
    </source>
</evidence>
<organism evidence="11 12">
    <name type="scientific">Cynara cardunculus var. scolymus</name>
    <name type="common">Globe artichoke</name>
    <name type="synonym">Cynara scolymus</name>
    <dbReference type="NCBI Taxonomy" id="59895"/>
    <lineage>
        <taxon>Eukaryota</taxon>
        <taxon>Viridiplantae</taxon>
        <taxon>Streptophyta</taxon>
        <taxon>Embryophyta</taxon>
        <taxon>Tracheophyta</taxon>
        <taxon>Spermatophyta</taxon>
        <taxon>Magnoliopsida</taxon>
        <taxon>eudicotyledons</taxon>
        <taxon>Gunneridae</taxon>
        <taxon>Pentapetalae</taxon>
        <taxon>asterids</taxon>
        <taxon>campanulids</taxon>
        <taxon>Asterales</taxon>
        <taxon>Asteraceae</taxon>
        <taxon>Carduoideae</taxon>
        <taxon>Cardueae</taxon>
        <taxon>Carduinae</taxon>
        <taxon>Cynara</taxon>
    </lineage>
</organism>
<comment type="subcellular location">
    <subcellularLocation>
        <location evidence="1">Nucleus</location>
    </subcellularLocation>
</comment>
<dbReference type="GO" id="GO:0003700">
    <property type="term" value="F:DNA-binding transcription factor activity"/>
    <property type="evidence" value="ECO:0007669"/>
    <property type="project" value="TreeGrafter"/>
</dbReference>
<dbReference type="Pfam" id="PF20452">
    <property type="entry name" value="Calmod_bind_C"/>
    <property type="match status" value="1"/>
</dbReference>
<evidence type="ECO:0000256" key="1">
    <source>
        <dbReference type="ARBA" id="ARBA00004123"/>
    </source>
</evidence>
<evidence type="ECO:0000313" key="11">
    <source>
        <dbReference type="EMBL" id="KVI01752.1"/>
    </source>
</evidence>
<dbReference type="InterPro" id="IPR046830">
    <property type="entry name" value="Calmod_bind_M"/>
</dbReference>
<dbReference type="OMA" id="NQFRVEM"/>
<feature type="domain" description="Calmodulin binding protein-like N-terminal" evidence="8">
    <location>
        <begin position="40"/>
        <end position="185"/>
    </location>
</feature>
<feature type="domain" description="Calmodulin binding protein C-terminal" evidence="10">
    <location>
        <begin position="267"/>
        <end position="324"/>
    </location>
</feature>
<evidence type="ECO:0000256" key="6">
    <source>
        <dbReference type="ARBA" id="ARBA00023163"/>
    </source>
</evidence>
<dbReference type="PANTHER" id="PTHR31713:SF65">
    <property type="entry name" value="CAM-BINDING PROTEIN 60-LIKE G-RELATED"/>
    <property type="match status" value="1"/>
</dbReference>
<evidence type="ECO:0000256" key="4">
    <source>
        <dbReference type="ARBA" id="ARBA00023125"/>
    </source>
</evidence>
<dbReference type="AlphaFoldDB" id="A0A103Y3C3"/>
<dbReference type="InterPro" id="IPR046831">
    <property type="entry name" value="Calmodulin_bind_N"/>
</dbReference>
<dbReference type="Proteomes" id="UP000243975">
    <property type="component" value="Unassembled WGS sequence"/>
</dbReference>
<dbReference type="GO" id="GO:0005634">
    <property type="term" value="C:nucleus"/>
    <property type="evidence" value="ECO:0007669"/>
    <property type="project" value="UniProtKB-SubCell"/>
</dbReference>
<proteinExistence type="inferred from homology"/>
<evidence type="ECO:0000259" key="10">
    <source>
        <dbReference type="Pfam" id="PF20452"/>
    </source>
</evidence>
<evidence type="ECO:0000256" key="5">
    <source>
        <dbReference type="ARBA" id="ARBA00023159"/>
    </source>
</evidence>
<accession>A0A103Y3C3</accession>
<gene>
    <name evidence="11" type="ORF">Ccrd_019967</name>
</gene>
<dbReference type="InterPro" id="IPR012416">
    <property type="entry name" value="CBP60"/>
</dbReference>
<evidence type="ECO:0000259" key="8">
    <source>
        <dbReference type="Pfam" id="PF07887"/>
    </source>
</evidence>
<evidence type="ECO:0000259" key="9">
    <source>
        <dbReference type="Pfam" id="PF20451"/>
    </source>
</evidence>
<evidence type="ECO:0000313" key="12">
    <source>
        <dbReference type="Proteomes" id="UP000243975"/>
    </source>
</evidence>
<feature type="domain" description="Calmodulin binding protein central" evidence="9">
    <location>
        <begin position="198"/>
        <end position="262"/>
    </location>
</feature>
<reference evidence="11 12" key="1">
    <citation type="journal article" date="2016" name="Sci. Rep.">
        <title>The genome sequence of the outbreeding globe artichoke constructed de novo incorporating a phase-aware low-pass sequencing strategy of F1 progeny.</title>
        <authorList>
            <person name="Scaglione D."/>
            <person name="Reyes-Chin-Wo S."/>
            <person name="Acquadro A."/>
            <person name="Froenicke L."/>
            <person name="Portis E."/>
            <person name="Beitel C."/>
            <person name="Tirone M."/>
            <person name="Mauro R."/>
            <person name="Lo Monaco A."/>
            <person name="Mauromicale G."/>
            <person name="Faccioli P."/>
            <person name="Cattivelli L."/>
            <person name="Rieseberg L."/>
            <person name="Michelmore R."/>
            <person name="Lanteri S."/>
        </authorList>
    </citation>
    <scope>NUCLEOTIDE SEQUENCE [LARGE SCALE GENOMIC DNA]</scope>
    <source>
        <strain evidence="11">2C</strain>
    </source>
</reference>
<comment type="similarity">
    <text evidence="2">Belongs to the plant ACBP60 protein family.</text>
</comment>
<evidence type="ECO:0000256" key="7">
    <source>
        <dbReference type="ARBA" id="ARBA00023242"/>
    </source>
</evidence>
<comment type="caution">
    <text evidence="11">The sequence shown here is derived from an EMBL/GenBank/DDBJ whole genome shotgun (WGS) entry which is preliminary data.</text>
</comment>
<dbReference type="Pfam" id="PF07887">
    <property type="entry name" value="Calmodulin_bind"/>
    <property type="match status" value="1"/>
</dbReference>
<keyword evidence="12" id="KW-1185">Reference proteome</keyword>
<keyword evidence="7" id="KW-0539">Nucleus</keyword>
<keyword evidence="6" id="KW-0804">Transcription</keyword>
<dbReference type="EMBL" id="LEKV01002685">
    <property type="protein sequence ID" value="KVI01752.1"/>
    <property type="molecule type" value="Genomic_DNA"/>
</dbReference>
<name>A0A103Y3C3_CYNCS</name>
<evidence type="ECO:0000256" key="3">
    <source>
        <dbReference type="ARBA" id="ARBA00023015"/>
    </source>
</evidence>
<dbReference type="STRING" id="59895.A0A103Y3C3"/>
<dbReference type="Gramene" id="KVI01752">
    <property type="protein sequence ID" value="KVI01752"/>
    <property type="gene ID" value="Ccrd_019967"/>
</dbReference>
<keyword evidence="4" id="KW-0238">DNA-binding</keyword>
<sequence>MGARRSSAFMSEILLYITKVRFPSTRSSFNVLEPCRKTSLQLRILAKLPDTFFTGSQIESKDKTAVKLVLFDINSNKVVSSGPLSSLKIEIVPLDGDFIADNDEDWSEKDFNSKVIHARDGRRPLITGDLVVTLENGVTDLGDLCFTDNSSWRRSRKFMVGARAKGTAGVRIREATSQAFVVKDHRGESYKKHHPPSLGDEIWRLEKIAKDGVSHKRLASHGICTVKDFLQVYATNESSLRNLLGGSSNKTWETVIKHAKDCVLDEKLYMYPCAAQGIGLLLDSVLKVVGATFDGLDYLPLDKLSVLQMPMVEALKQQVYKNLEGRVPMDDPSVFGVLVPMSNLKTASLGLQDVNIPHLLQDEVDLHICGVGTVQPDHDPPSIRYFSSPGLKNSFIMREFNTEEEDIGIEFGASLWEGYEDPNNHQTLDFGICFGSPRARWCKIRAAVKWGSVRRDVAAKRTAELHSYLRLD</sequence>
<dbReference type="PANTHER" id="PTHR31713">
    <property type="entry name" value="OS02G0177800 PROTEIN"/>
    <property type="match status" value="1"/>
</dbReference>
<dbReference type="InterPro" id="IPR046829">
    <property type="entry name" value="Calmod_bind_C"/>
</dbReference>
<dbReference type="GO" id="GO:0005516">
    <property type="term" value="F:calmodulin binding"/>
    <property type="evidence" value="ECO:0007669"/>
    <property type="project" value="InterPro"/>
</dbReference>
<keyword evidence="3" id="KW-0805">Transcription regulation</keyword>
<dbReference type="Pfam" id="PF20451">
    <property type="entry name" value="Calmod_bind_M"/>
    <property type="match status" value="1"/>
</dbReference>